<proteinExistence type="predicted"/>
<reference evidence="1 2" key="1">
    <citation type="submission" date="2018-06" db="EMBL/GenBank/DDBJ databases">
        <title>Pseudomonas diversity within urban Lake Michigan freshwaters.</title>
        <authorList>
            <person name="Batrich M."/>
            <person name="Hatzopoulos T."/>
            <person name="Putonti C."/>
        </authorList>
    </citation>
    <scope>NUCLEOTIDE SEQUENCE [LARGE SCALE GENOMIC DNA]</scope>
    <source>
        <strain evidence="1 2">MB-090624</strain>
    </source>
</reference>
<evidence type="ECO:0000313" key="2">
    <source>
        <dbReference type="Proteomes" id="UP000248188"/>
    </source>
</evidence>
<dbReference type="AlphaFoldDB" id="A0A9Q6IDB9"/>
<dbReference type="Proteomes" id="UP000248188">
    <property type="component" value="Unassembled WGS sequence"/>
</dbReference>
<name>A0A9Q6IDB9_9PSED</name>
<protein>
    <submittedName>
        <fullName evidence="1">Uncharacterized protein</fullName>
    </submittedName>
</protein>
<accession>A0A9Q6IDB9</accession>
<organism evidence="1 2">
    <name type="scientific">Pseudomonas protegens</name>
    <dbReference type="NCBI Taxonomy" id="380021"/>
    <lineage>
        <taxon>Bacteria</taxon>
        <taxon>Pseudomonadati</taxon>
        <taxon>Pseudomonadota</taxon>
        <taxon>Gammaproteobacteria</taxon>
        <taxon>Pseudomonadales</taxon>
        <taxon>Pseudomonadaceae</taxon>
        <taxon>Pseudomonas</taxon>
    </lineage>
</organism>
<sequence length="186" mass="20812">MRHSIINSLIAISFAITCSGCTSYTSKPPINEHFEPRTKETISSFTYKMDSAWKNSRFAKSVYEATQKIIPNAQDNSSRLIAPRLPELEIKISEIPSGGACVQEYLTGLSLGLIPSWCTRPNLFRFDFTLNNSHGFCRQKSYSISSISFSHLAVIPFALLSTESKPLTIYQAALKDFLQEGQCTTR</sequence>
<gene>
    <name evidence="1" type="ORF">DMX08_22425</name>
</gene>
<dbReference type="EMBL" id="QJRN01000015">
    <property type="protein sequence ID" value="PYC32311.1"/>
    <property type="molecule type" value="Genomic_DNA"/>
</dbReference>
<evidence type="ECO:0000313" key="1">
    <source>
        <dbReference type="EMBL" id="PYC32311.1"/>
    </source>
</evidence>
<comment type="caution">
    <text evidence="1">The sequence shown here is derived from an EMBL/GenBank/DDBJ whole genome shotgun (WGS) entry which is preliminary data.</text>
</comment>